<evidence type="ECO:0000313" key="5">
    <source>
        <dbReference type="Proteomes" id="UP000295221"/>
    </source>
</evidence>
<feature type="binding site" evidence="2">
    <location>
        <position position="171"/>
    </location>
    <ligand>
        <name>Mn(2+)</name>
        <dbReference type="ChEBI" id="CHEBI:29035"/>
        <label>2</label>
    </ligand>
</feature>
<dbReference type="PIRSF" id="PIRSF005962">
    <property type="entry name" value="Pept_M20D_amidohydro"/>
    <property type="match status" value="1"/>
</dbReference>
<dbReference type="Proteomes" id="UP000295221">
    <property type="component" value="Unassembled WGS sequence"/>
</dbReference>
<name>A0A4R2GHN6_9BACT</name>
<dbReference type="GO" id="GO:0050118">
    <property type="term" value="F:N-acetyldiaminopimelate deacetylase activity"/>
    <property type="evidence" value="ECO:0007669"/>
    <property type="project" value="UniProtKB-ARBA"/>
</dbReference>
<dbReference type="Gene3D" id="3.30.70.360">
    <property type="match status" value="1"/>
</dbReference>
<dbReference type="NCBIfam" id="TIGR01891">
    <property type="entry name" value="amidohydrolases"/>
    <property type="match status" value="1"/>
</dbReference>
<evidence type="ECO:0000313" key="4">
    <source>
        <dbReference type="EMBL" id="TCO07681.1"/>
    </source>
</evidence>
<dbReference type="GO" id="GO:0019877">
    <property type="term" value="P:diaminopimelate biosynthetic process"/>
    <property type="evidence" value="ECO:0007669"/>
    <property type="project" value="UniProtKB-ARBA"/>
</dbReference>
<dbReference type="FunFam" id="3.30.70.360:FF:000001">
    <property type="entry name" value="N-acetyldiaminopimelate deacetylase"/>
    <property type="match status" value="1"/>
</dbReference>
<dbReference type="EMBL" id="SLWK01000007">
    <property type="protein sequence ID" value="TCO07681.1"/>
    <property type="molecule type" value="Genomic_DNA"/>
</dbReference>
<keyword evidence="5" id="KW-1185">Reference proteome</keyword>
<feature type="binding site" evidence="2">
    <location>
        <position position="369"/>
    </location>
    <ligand>
        <name>Mn(2+)</name>
        <dbReference type="ChEBI" id="CHEBI:29035"/>
        <label>2</label>
    </ligand>
</feature>
<comment type="cofactor">
    <cofactor evidence="2">
        <name>Mn(2+)</name>
        <dbReference type="ChEBI" id="CHEBI:29035"/>
    </cofactor>
    <text evidence="2">The Mn(2+) ion enhances activity.</text>
</comment>
<dbReference type="SUPFAM" id="SSF53187">
    <property type="entry name" value="Zn-dependent exopeptidases"/>
    <property type="match status" value="1"/>
</dbReference>
<dbReference type="Gene3D" id="3.40.630.10">
    <property type="entry name" value="Zn peptidases"/>
    <property type="match status" value="1"/>
</dbReference>
<feature type="binding site" evidence="2">
    <location>
        <position position="144"/>
    </location>
    <ligand>
        <name>Mn(2+)</name>
        <dbReference type="ChEBI" id="CHEBI:29035"/>
        <label>2</label>
    </ligand>
</feature>
<comment type="caution">
    <text evidence="4">The sequence shown here is derived from an EMBL/GenBank/DDBJ whole genome shotgun (WGS) entry which is preliminary data.</text>
</comment>
<dbReference type="SUPFAM" id="SSF55031">
    <property type="entry name" value="Bacterial exopeptidase dimerisation domain"/>
    <property type="match status" value="1"/>
</dbReference>
<dbReference type="InterPro" id="IPR011650">
    <property type="entry name" value="Peptidase_M20_dimer"/>
</dbReference>
<dbReference type="GO" id="GO:0046872">
    <property type="term" value="F:metal ion binding"/>
    <property type="evidence" value="ECO:0007669"/>
    <property type="project" value="UniProtKB-KW"/>
</dbReference>
<gene>
    <name evidence="4" type="ORF">EV194_10765</name>
</gene>
<dbReference type="InterPro" id="IPR036264">
    <property type="entry name" value="Bact_exopeptidase_dim_dom"/>
</dbReference>
<sequence>MHQSLLERIRQLSDQIYLEIINHRRWLHQNPELSFEEVRTSEYIANELNKLKIPFKKGIAGTGIIATIEGKTTNGPVVGLRADMDALPIQENSGLDFSSQKEGVMHACGHDAHSASLLGVAKILTQIKDSWEGTALLIFQPGEEKFPGGASLILKEGALNNPKPDIIIGQHVLPEMESGHVGFKPGMYMASGDEVHITVKGKGGHAAMPHTLNDTVLAASQIVVALQQVVSRVVPATIPTVLSFGQIEGKGATNIIPETVYLAGTLRTMNEEWREIIKTKIREIASHTASAFGCECNIDIKDGYPMVFNNELVTQKASEMASVYLGQDQVEEMDTRMTAEDFGYYSQEYPCTFYRFGVKQKEGITGALHTPQFNLNEESLKTASGLMAFIAIGFLNTQS</sequence>
<dbReference type="Pfam" id="PF01546">
    <property type="entry name" value="Peptidase_M20"/>
    <property type="match status" value="1"/>
</dbReference>
<proteinExistence type="predicted"/>
<feature type="binding site" evidence="2">
    <location>
        <position position="110"/>
    </location>
    <ligand>
        <name>Mn(2+)</name>
        <dbReference type="ChEBI" id="CHEBI:29035"/>
        <label>2</label>
    </ligand>
</feature>
<dbReference type="PANTHER" id="PTHR11014">
    <property type="entry name" value="PEPTIDASE M20 FAMILY MEMBER"/>
    <property type="match status" value="1"/>
</dbReference>
<dbReference type="AlphaFoldDB" id="A0A4R2GHN6"/>
<dbReference type="InterPro" id="IPR017439">
    <property type="entry name" value="Amidohydrolase"/>
</dbReference>
<dbReference type="OrthoDB" id="9776731at2"/>
<reference evidence="4 5" key="1">
    <citation type="submission" date="2019-03" db="EMBL/GenBank/DDBJ databases">
        <title>Genomic Encyclopedia of Type Strains, Phase IV (KMG-IV): sequencing the most valuable type-strain genomes for metagenomic binning, comparative biology and taxonomic classification.</title>
        <authorList>
            <person name="Goeker M."/>
        </authorList>
    </citation>
    <scope>NUCLEOTIDE SEQUENCE [LARGE SCALE GENOMIC DNA]</scope>
    <source>
        <strain evidence="4 5">DSM 24179</strain>
    </source>
</reference>
<feature type="binding site" evidence="2">
    <location>
        <position position="108"/>
    </location>
    <ligand>
        <name>Mn(2+)</name>
        <dbReference type="ChEBI" id="CHEBI:29035"/>
        <label>2</label>
    </ligand>
</feature>
<dbReference type="CDD" id="cd03886">
    <property type="entry name" value="M20_Acy1"/>
    <property type="match status" value="1"/>
</dbReference>
<organism evidence="4 5">
    <name type="scientific">Natronoflexus pectinivorans</name>
    <dbReference type="NCBI Taxonomy" id="682526"/>
    <lineage>
        <taxon>Bacteria</taxon>
        <taxon>Pseudomonadati</taxon>
        <taxon>Bacteroidota</taxon>
        <taxon>Bacteroidia</taxon>
        <taxon>Marinilabiliales</taxon>
        <taxon>Marinilabiliaceae</taxon>
        <taxon>Natronoflexus</taxon>
    </lineage>
</organism>
<feature type="domain" description="Peptidase M20 dimerisation" evidence="3">
    <location>
        <begin position="195"/>
        <end position="289"/>
    </location>
</feature>
<evidence type="ECO:0000256" key="1">
    <source>
        <dbReference type="ARBA" id="ARBA00022801"/>
    </source>
</evidence>
<keyword evidence="1 4" id="KW-0378">Hydrolase</keyword>
<dbReference type="Pfam" id="PF07687">
    <property type="entry name" value="M20_dimer"/>
    <property type="match status" value="1"/>
</dbReference>
<keyword evidence="2" id="KW-0479">Metal-binding</keyword>
<dbReference type="PANTHER" id="PTHR11014:SF63">
    <property type="entry name" value="METALLOPEPTIDASE, PUTATIVE (AFU_ORTHOLOGUE AFUA_6G09600)-RELATED"/>
    <property type="match status" value="1"/>
</dbReference>
<keyword evidence="2" id="KW-0464">Manganese</keyword>
<dbReference type="InterPro" id="IPR002933">
    <property type="entry name" value="Peptidase_M20"/>
</dbReference>
<accession>A0A4R2GHN6</accession>
<dbReference type="RefSeq" id="WP_132434005.1">
    <property type="nucleotide sequence ID" value="NZ_SLWK01000007.1"/>
</dbReference>
<evidence type="ECO:0000256" key="2">
    <source>
        <dbReference type="PIRSR" id="PIRSR005962-1"/>
    </source>
</evidence>
<evidence type="ECO:0000259" key="3">
    <source>
        <dbReference type="Pfam" id="PF07687"/>
    </source>
</evidence>
<protein>
    <submittedName>
        <fullName evidence="4">Amidohydrolase</fullName>
    </submittedName>
</protein>